<dbReference type="AlphaFoldDB" id="A0AAC9Z734"/>
<sequence>MTGQSRSSGEIIMDRVKIVQAIAQANTEQLRLNQAASGLMVLDMKDTRDGVEDHTHEDMRAQNDAALKENTETINRLEAELAVLDEELEAVMKEQAE</sequence>
<dbReference type="Proteomes" id="UP000217545">
    <property type="component" value="Chromosome"/>
</dbReference>
<protein>
    <submittedName>
        <fullName evidence="2">Uncharacterized protein</fullName>
    </submittedName>
</protein>
<dbReference type="GeneID" id="31845818"/>
<evidence type="ECO:0000313" key="3">
    <source>
        <dbReference type="Proteomes" id="UP000217545"/>
    </source>
</evidence>
<evidence type="ECO:0000256" key="1">
    <source>
        <dbReference type="SAM" id="Coils"/>
    </source>
</evidence>
<organism evidence="2 3">
    <name type="scientific">Phaeobacter gallaeciensis</name>
    <dbReference type="NCBI Taxonomy" id="60890"/>
    <lineage>
        <taxon>Bacteria</taxon>
        <taxon>Pseudomonadati</taxon>
        <taxon>Pseudomonadota</taxon>
        <taxon>Alphaproteobacteria</taxon>
        <taxon>Rhodobacterales</taxon>
        <taxon>Roseobacteraceae</taxon>
        <taxon>Phaeobacter</taxon>
    </lineage>
</organism>
<keyword evidence="1" id="KW-0175">Coiled coil</keyword>
<gene>
    <name evidence="2" type="ORF">PhaeoP63_01390</name>
</gene>
<proteinExistence type="predicted"/>
<dbReference type="RefSeq" id="WP_024096850.1">
    <property type="nucleotide sequence ID" value="NZ_CP010588.1"/>
</dbReference>
<evidence type="ECO:0000313" key="2">
    <source>
        <dbReference type="EMBL" id="ATF05471.1"/>
    </source>
</evidence>
<feature type="coiled-coil region" evidence="1">
    <location>
        <begin position="67"/>
        <end position="94"/>
    </location>
</feature>
<reference evidence="2 3" key="1">
    <citation type="journal article" date="2017" name="Front. Microbiol.">
        <title>Phaeobacter piscinae sp. nov., a species of the Roseobacter group and potential aquaculture probiont.</title>
        <authorList>
            <person name="Sonnenschein E.C."/>
            <person name="Phippen C.B.W."/>
            <person name="Nielsen K.F."/>
            <person name="Mateiu R.V."/>
            <person name="Melchiorsen J."/>
            <person name="Gram L."/>
            <person name="Overmann J."/>
            <person name="Freese H.M."/>
        </authorList>
    </citation>
    <scope>NUCLEOTIDE SEQUENCE [LARGE SCALE GENOMIC DNA]</scope>
    <source>
        <strain evidence="2 3">P63</strain>
    </source>
</reference>
<accession>A0AAC9Z734</accession>
<dbReference type="EMBL" id="CP010784">
    <property type="protein sequence ID" value="ATF05471.1"/>
    <property type="molecule type" value="Genomic_DNA"/>
</dbReference>
<name>A0AAC9Z734_9RHOB</name>